<accession>A0ABV8WU86</accession>
<dbReference type="PANTHER" id="PTHR34983">
    <property type="entry name" value="ARABINOGALACTAN ENDO-BETA-1,4-GALACTANASE A"/>
    <property type="match status" value="1"/>
</dbReference>
<evidence type="ECO:0000256" key="1">
    <source>
        <dbReference type="ARBA" id="ARBA00001695"/>
    </source>
</evidence>
<dbReference type="Pfam" id="PF22888">
    <property type="entry name" value="FIMAH"/>
    <property type="match status" value="1"/>
</dbReference>
<gene>
    <name evidence="9" type="ORF">ACFOY7_05510</name>
</gene>
<organism evidence="9 10">
    <name type="scientific">Gracilibacillus xinjiangensis</name>
    <dbReference type="NCBI Taxonomy" id="1193282"/>
    <lineage>
        <taxon>Bacteria</taxon>
        <taxon>Bacillati</taxon>
        <taxon>Bacillota</taxon>
        <taxon>Bacilli</taxon>
        <taxon>Bacillales</taxon>
        <taxon>Bacillaceae</taxon>
        <taxon>Gracilibacillus</taxon>
    </lineage>
</organism>
<keyword evidence="4 6" id="KW-0378">Hydrolase</keyword>
<reference evidence="10" key="1">
    <citation type="journal article" date="2019" name="Int. J. Syst. Evol. Microbiol.">
        <title>The Global Catalogue of Microorganisms (GCM) 10K type strain sequencing project: providing services to taxonomists for standard genome sequencing and annotation.</title>
        <authorList>
            <consortium name="The Broad Institute Genomics Platform"/>
            <consortium name="The Broad Institute Genome Sequencing Center for Infectious Disease"/>
            <person name="Wu L."/>
            <person name="Ma J."/>
        </authorList>
    </citation>
    <scope>NUCLEOTIDE SEQUENCE [LARGE SCALE GENOMIC DNA]</scope>
    <source>
        <strain evidence="10">CCUG 37865</strain>
    </source>
</reference>
<dbReference type="Proteomes" id="UP001595882">
    <property type="component" value="Unassembled WGS sequence"/>
</dbReference>
<evidence type="ECO:0000256" key="6">
    <source>
        <dbReference type="RuleBase" id="RU361192"/>
    </source>
</evidence>
<dbReference type="EMBL" id="JBHSDT010000004">
    <property type="protein sequence ID" value="MFC4402524.1"/>
    <property type="molecule type" value="Genomic_DNA"/>
</dbReference>
<dbReference type="SUPFAM" id="SSF51445">
    <property type="entry name" value="(Trans)glycosidases"/>
    <property type="match status" value="1"/>
</dbReference>
<keyword evidence="5 6" id="KW-0326">Glycosidase</keyword>
<dbReference type="InterPro" id="IPR054470">
    <property type="entry name" value="FIMAH_dom"/>
</dbReference>
<dbReference type="SUPFAM" id="SSF49785">
    <property type="entry name" value="Galactose-binding domain-like"/>
    <property type="match status" value="1"/>
</dbReference>
<evidence type="ECO:0000259" key="8">
    <source>
        <dbReference type="PROSITE" id="PS50022"/>
    </source>
</evidence>
<feature type="transmembrane region" description="Helical" evidence="7">
    <location>
        <begin position="12"/>
        <end position="33"/>
    </location>
</feature>
<keyword evidence="7" id="KW-0812">Transmembrane</keyword>
<evidence type="ECO:0000256" key="7">
    <source>
        <dbReference type="SAM" id="Phobius"/>
    </source>
</evidence>
<proteinExistence type="inferred from homology"/>
<comment type="caution">
    <text evidence="9">The sequence shown here is derived from an EMBL/GenBank/DDBJ whole genome shotgun (WGS) entry which is preliminary data.</text>
</comment>
<dbReference type="PROSITE" id="PS50022">
    <property type="entry name" value="FA58C_3"/>
    <property type="match status" value="1"/>
</dbReference>
<sequence length="710" mass="79300">MKKHLFVKKVTILLMTVLVVGALFFSVPTAAYYGSADISPAYTNLTTKSWVSAEAGTGDAKLAIDQDATTYWDAGSVSEKSWLMVDLGGTYAGMKKVEVVFPSFDAEYKYMLEASSDGEEWFTISDQSQASVIGGEDVLIQESPDIRYLKATLLDVSDGAVAGIAEIRTNNYLLKENLTIGADLSWDTAFLNRTYTTNSNTDVPSSDGRMIGTMHELGMTSARFRVWNEPRSENTGTPVTHVNGSMNPEDTLNKSLYVNDIGMKVGIDFHYSDSWADPSKQIKPKSWKDLSFDELVEAVYDFTYEVTEAHIDAGVTPYYIQVGNEIIDGTLWGNEKVPTGNEPRYAIEDPSYTAQPGGELLWEYWGSDDPAEQAAYDAAWDRFTRLIDAGLRATKDASPESKTKIHVIVGKTSLQKTQEFWRQLTSRLKEDYNNDFDIMSISYYPEWHGPMENLSRNLHAFATEFPEYELAVSETSHRASGGPSDTGYPNTIQGQADFLIDVMRGANDTINNSVSTVLVWEPAVWQSMFTELGDNWFQANDSTRIFRNAFSNYIPKTNDYLITDLYKTPVLAETIEVLNLDTNTIESTTVAWDELPEQAYSTLGSFTVNGKTEYGDVTAHVAVVMSADVLEKMTKEKVDAGEVSGPLVPQLTNSLKQAKHHFDRGSTENAMKFIDKYLRHLERKANERNITEEAKADLINHANMLLDAWE</sequence>
<evidence type="ECO:0000256" key="3">
    <source>
        <dbReference type="ARBA" id="ARBA00012556"/>
    </source>
</evidence>
<comment type="similarity">
    <text evidence="2 6">Belongs to the glycosyl hydrolase 53 family.</text>
</comment>
<dbReference type="Pfam" id="PF00754">
    <property type="entry name" value="F5_F8_type_C"/>
    <property type="match status" value="1"/>
</dbReference>
<dbReference type="InterPro" id="IPR017853">
    <property type="entry name" value="GH"/>
</dbReference>
<dbReference type="Gene3D" id="3.20.20.80">
    <property type="entry name" value="Glycosidases"/>
    <property type="match status" value="1"/>
</dbReference>
<name>A0ABV8WU86_9BACI</name>
<dbReference type="Gene3D" id="2.60.120.260">
    <property type="entry name" value="Galactose-binding domain-like"/>
    <property type="match status" value="1"/>
</dbReference>
<dbReference type="InterPro" id="IPR011683">
    <property type="entry name" value="Glyco_hydro_53"/>
</dbReference>
<evidence type="ECO:0000313" key="9">
    <source>
        <dbReference type="EMBL" id="MFC4402524.1"/>
    </source>
</evidence>
<dbReference type="Pfam" id="PF07745">
    <property type="entry name" value="Glyco_hydro_53"/>
    <property type="match status" value="1"/>
</dbReference>
<dbReference type="InterPro" id="IPR008979">
    <property type="entry name" value="Galactose-bd-like_sf"/>
</dbReference>
<comment type="catalytic activity">
    <reaction evidence="1 6">
        <text>The enzyme specifically hydrolyzes (1-&gt;4)-beta-D-galactosidic linkages in type I arabinogalactans.</text>
        <dbReference type="EC" id="3.2.1.89"/>
    </reaction>
</comment>
<evidence type="ECO:0000256" key="4">
    <source>
        <dbReference type="ARBA" id="ARBA00022801"/>
    </source>
</evidence>
<dbReference type="RefSeq" id="WP_390250197.1">
    <property type="nucleotide sequence ID" value="NZ_JBHSDT010000004.1"/>
</dbReference>
<dbReference type="InterPro" id="IPR000421">
    <property type="entry name" value="FA58C"/>
</dbReference>
<evidence type="ECO:0000256" key="2">
    <source>
        <dbReference type="ARBA" id="ARBA00010687"/>
    </source>
</evidence>
<evidence type="ECO:0000313" key="10">
    <source>
        <dbReference type="Proteomes" id="UP001595882"/>
    </source>
</evidence>
<protein>
    <recommendedName>
        <fullName evidence="3 6">Arabinogalactan endo-beta-1,4-galactanase</fullName>
        <ecNumber evidence="3 6">3.2.1.89</ecNumber>
    </recommendedName>
</protein>
<keyword evidence="10" id="KW-1185">Reference proteome</keyword>
<evidence type="ECO:0000256" key="5">
    <source>
        <dbReference type="ARBA" id="ARBA00023295"/>
    </source>
</evidence>
<keyword evidence="7" id="KW-1133">Transmembrane helix</keyword>
<feature type="domain" description="F5/8 type C" evidence="8">
    <location>
        <begin position="28"/>
        <end position="170"/>
    </location>
</feature>
<dbReference type="PANTHER" id="PTHR34983:SF1">
    <property type="entry name" value="ARABINOGALACTAN ENDO-BETA-1,4-GALACTANASE A"/>
    <property type="match status" value="1"/>
</dbReference>
<dbReference type="EC" id="3.2.1.89" evidence="3 6"/>
<dbReference type="GO" id="GO:0016787">
    <property type="term" value="F:hydrolase activity"/>
    <property type="evidence" value="ECO:0007669"/>
    <property type="project" value="UniProtKB-KW"/>
</dbReference>
<keyword evidence="7" id="KW-0472">Membrane</keyword>